<evidence type="ECO:0000256" key="7">
    <source>
        <dbReference type="SAM" id="Phobius"/>
    </source>
</evidence>
<feature type="transmembrane region" description="Helical" evidence="7">
    <location>
        <begin position="364"/>
        <end position="385"/>
    </location>
</feature>
<reference evidence="9 10" key="1">
    <citation type="submission" date="2009-11" db="EMBL/GenBank/DDBJ databases">
        <title>Annotation of Allomyces macrogynus ATCC 38327.</title>
        <authorList>
            <consortium name="The Broad Institute Genome Sequencing Platform"/>
            <person name="Russ C."/>
            <person name="Cuomo C."/>
            <person name="Burger G."/>
            <person name="Gray M.W."/>
            <person name="Holland P.W.H."/>
            <person name="King N."/>
            <person name="Lang F.B.F."/>
            <person name="Roger A.J."/>
            <person name="Ruiz-Trillo I."/>
            <person name="Young S.K."/>
            <person name="Zeng Q."/>
            <person name="Gargeya S."/>
            <person name="Fitzgerald M."/>
            <person name="Haas B."/>
            <person name="Abouelleil A."/>
            <person name="Alvarado L."/>
            <person name="Arachchi H.M."/>
            <person name="Berlin A."/>
            <person name="Chapman S.B."/>
            <person name="Gearin G."/>
            <person name="Goldberg J."/>
            <person name="Griggs A."/>
            <person name="Gujja S."/>
            <person name="Hansen M."/>
            <person name="Heiman D."/>
            <person name="Howarth C."/>
            <person name="Larimer J."/>
            <person name="Lui A."/>
            <person name="MacDonald P.J.P."/>
            <person name="McCowen C."/>
            <person name="Montmayeur A."/>
            <person name="Murphy C."/>
            <person name="Neiman D."/>
            <person name="Pearson M."/>
            <person name="Priest M."/>
            <person name="Roberts A."/>
            <person name="Saif S."/>
            <person name="Shea T."/>
            <person name="Sisk P."/>
            <person name="Stolte C."/>
            <person name="Sykes S."/>
            <person name="Wortman J."/>
            <person name="Nusbaum C."/>
            <person name="Birren B."/>
        </authorList>
    </citation>
    <scope>NUCLEOTIDE SEQUENCE [LARGE SCALE GENOMIC DNA]</scope>
    <source>
        <strain evidence="9 10">ATCC 38327</strain>
    </source>
</reference>
<comment type="subcellular location">
    <subcellularLocation>
        <location evidence="1">Membrane</location>
        <topology evidence="1">Multi-pass membrane protein</topology>
    </subcellularLocation>
</comment>
<feature type="compositionally biased region" description="Basic and acidic residues" evidence="6">
    <location>
        <begin position="139"/>
        <end position="149"/>
    </location>
</feature>
<dbReference type="GO" id="GO:0005385">
    <property type="term" value="F:zinc ion transmembrane transporter activity"/>
    <property type="evidence" value="ECO:0007669"/>
    <property type="project" value="InterPro"/>
</dbReference>
<proteinExistence type="predicted"/>
<dbReference type="EMBL" id="GG745336">
    <property type="protein sequence ID" value="KNE60661.1"/>
    <property type="molecule type" value="Genomic_DNA"/>
</dbReference>
<dbReference type="OMA" id="KECRSSM"/>
<name>A0A0L0SDV0_ALLM3</name>
<dbReference type="GO" id="GO:0005794">
    <property type="term" value="C:Golgi apparatus"/>
    <property type="evidence" value="ECO:0007669"/>
    <property type="project" value="TreeGrafter"/>
</dbReference>
<evidence type="ECO:0000256" key="5">
    <source>
        <dbReference type="ARBA" id="ARBA00023136"/>
    </source>
</evidence>
<dbReference type="SUPFAM" id="SSF161111">
    <property type="entry name" value="Cation efflux protein transmembrane domain-like"/>
    <property type="match status" value="1"/>
</dbReference>
<reference evidence="10" key="2">
    <citation type="submission" date="2009-11" db="EMBL/GenBank/DDBJ databases">
        <title>The Genome Sequence of Allomyces macrogynus strain ATCC 38327.</title>
        <authorList>
            <consortium name="The Broad Institute Genome Sequencing Platform"/>
            <person name="Russ C."/>
            <person name="Cuomo C."/>
            <person name="Shea T."/>
            <person name="Young S.K."/>
            <person name="Zeng Q."/>
            <person name="Koehrsen M."/>
            <person name="Haas B."/>
            <person name="Borodovsky M."/>
            <person name="Guigo R."/>
            <person name="Alvarado L."/>
            <person name="Berlin A."/>
            <person name="Borenstein D."/>
            <person name="Chen Z."/>
            <person name="Engels R."/>
            <person name="Freedman E."/>
            <person name="Gellesch M."/>
            <person name="Goldberg J."/>
            <person name="Griggs A."/>
            <person name="Gujja S."/>
            <person name="Heiman D."/>
            <person name="Hepburn T."/>
            <person name="Howarth C."/>
            <person name="Jen D."/>
            <person name="Larson L."/>
            <person name="Lewis B."/>
            <person name="Mehta T."/>
            <person name="Park D."/>
            <person name="Pearson M."/>
            <person name="Roberts A."/>
            <person name="Saif S."/>
            <person name="Shenoy N."/>
            <person name="Sisk P."/>
            <person name="Stolte C."/>
            <person name="Sykes S."/>
            <person name="Walk T."/>
            <person name="White J."/>
            <person name="Yandava C."/>
            <person name="Burger G."/>
            <person name="Gray M.W."/>
            <person name="Holland P.W.H."/>
            <person name="King N."/>
            <person name="Lang F.B.F."/>
            <person name="Roger A.J."/>
            <person name="Ruiz-Trillo I."/>
            <person name="Lander E."/>
            <person name="Nusbaum C."/>
        </authorList>
    </citation>
    <scope>NUCLEOTIDE SEQUENCE [LARGE SCALE GENOMIC DNA]</scope>
    <source>
        <strain evidence="10">ATCC 38327</strain>
    </source>
</reference>
<dbReference type="PANTHER" id="PTHR45755:SF3">
    <property type="entry name" value="METAL TOLERANCE PROTEIN C2"/>
    <property type="match status" value="1"/>
</dbReference>
<feature type="transmembrane region" description="Helical" evidence="7">
    <location>
        <begin position="335"/>
        <end position="352"/>
    </location>
</feature>
<dbReference type="eggNOG" id="KOG1484">
    <property type="taxonomic scope" value="Eukaryota"/>
</dbReference>
<feature type="compositionally biased region" description="Basic residues" evidence="6">
    <location>
        <begin position="118"/>
        <end position="135"/>
    </location>
</feature>
<feature type="region of interest" description="Disordered" evidence="6">
    <location>
        <begin position="1"/>
        <end position="157"/>
    </location>
</feature>
<dbReference type="InterPro" id="IPR027469">
    <property type="entry name" value="Cation_efflux_TMD_sf"/>
</dbReference>
<feature type="transmembrane region" description="Helical" evidence="7">
    <location>
        <begin position="255"/>
        <end position="273"/>
    </location>
</feature>
<accession>A0A0L0SDV0</accession>
<dbReference type="GO" id="GO:0016020">
    <property type="term" value="C:membrane"/>
    <property type="evidence" value="ECO:0007669"/>
    <property type="project" value="UniProtKB-SubCell"/>
</dbReference>
<gene>
    <name evidence="9" type="ORF">AMAG_06033</name>
</gene>
<feature type="transmembrane region" description="Helical" evidence="7">
    <location>
        <begin position="293"/>
        <end position="314"/>
    </location>
</feature>
<dbReference type="PRINTS" id="PR00334">
    <property type="entry name" value="KININOGEN"/>
</dbReference>
<feature type="compositionally biased region" description="Basic and acidic residues" evidence="6">
    <location>
        <begin position="108"/>
        <end position="117"/>
    </location>
</feature>
<keyword evidence="10" id="KW-1185">Reference proteome</keyword>
<evidence type="ECO:0000256" key="4">
    <source>
        <dbReference type="ARBA" id="ARBA00022989"/>
    </source>
</evidence>
<protein>
    <recommendedName>
        <fullName evidence="8">Cation efflux protein transmembrane domain-containing protein</fullName>
    </recommendedName>
</protein>
<evidence type="ECO:0000256" key="2">
    <source>
        <dbReference type="ARBA" id="ARBA00022448"/>
    </source>
</evidence>
<sequence>MEPLPAGSMSGPSLAMQQQHPQATLHHFHSHSGGHAGHDHAHHHHHHDDHAHTHGSACSHGHDHGHAHAHAHAHSHDHAHDRVHAHDHGHSHSHGHSHDHHHGPSHSHSHDHCGHDHGHQRHHHDHAHGHGHAHAHGSCGHDHGHDHDHHDHHHHHAVIATQSGVRVTSWAHVVQHALSTNSTEALWSAILAVATVALFYIGHSHGSLALQSYAFLFLFDLGGLGNVLFSSCLSNGLVVAKDPGHYSFGVQRLEVVYAFCNALSLLFGGMYALKESLEHVLQPEEHAEHVGSVSALIPIAFAAVGIAGTVFAKIHHQYHNLTTRTHPTDWPHHPSIQAHILASLILIARVWVQAMYATAPARTVVHVVPVIDAAAAAAVGVFVLMRRAAPLAAATGHLLLQATDDADTVARVCTQIAADPDVAQILGVQCWRAAWRHRVGSLHVQVRAGADPAAVRARAHAVLAGSPVAGEWFVQTEKGGHQWI</sequence>
<dbReference type="VEuPathDB" id="FungiDB:AMAG_06033"/>
<evidence type="ECO:0000256" key="3">
    <source>
        <dbReference type="ARBA" id="ARBA00022692"/>
    </source>
</evidence>
<feature type="compositionally biased region" description="Basic and acidic residues" evidence="6">
    <location>
        <begin position="74"/>
        <end position="90"/>
    </location>
</feature>
<dbReference type="GO" id="GO:0006882">
    <property type="term" value="P:intracellular zinc ion homeostasis"/>
    <property type="evidence" value="ECO:0007669"/>
    <property type="project" value="InterPro"/>
</dbReference>
<dbReference type="Proteomes" id="UP000054350">
    <property type="component" value="Unassembled WGS sequence"/>
</dbReference>
<feature type="transmembrane region" description="Helical" evidence="7">
    <location>
        <begin position="185"/>
        <end position="201"/>
    </location>
</feature>
<dbReference type="Pfam" id="PF01545">
    <property type="entry name" value="Cation_efflux"/>
    <property type="match status" value="1"/>
</dbReference>
<evidence type="ECO:0000256" key="1">
    <source>
        <dbReference type="ARBA" id="ARBA00004141"/>
    </source>
</evidence>
<keyword evidence="2" id="KW-0813">Transport</keyword>
<organism evidence="9 10">
    <name type="scientific">Allomyces macrogynus (strain ATCC 38327)</name>
    <name type="common">Allomyces javanicus var. macrogynus</name>
    <dbReference type="NCBI Taxonomy" id="578462"/>
    <lineage>
        <taxon>Eukaryota</taxon>
        <taxon>Fungi</taxon>
        <taxon>Fungi incertae sedis</taxon>
        <taxon>Blastocladiomycota</taxon>
        <taxon>Blastocladiomycetes</taxon>
        <taxon>Blastocladiales</taxon>
        <taxon>Blastocladiaceae</taxon>
        <taxon>Allomyces</taxon>
    </lineage>
</organism>
<dbReference type="OrthoDB" id="5382797at2759"/>
<dbReference type="STRING" id="578462.A0A0L0SDV0"/>
<keyword evidence="3 7" id="KW-0812">Transmembrane</keyword>
<dbReference type="Gene3D" id="1.20.1510.10">
    <property type="entry name" value="Cation efflux protein transmembrane domain"/>
    <property type="match status" value="1"/>
</dbReference>
<dbReference type="AlphaFoldDB" id="A0A0L0SDV0"/>
<keyword evidence="5 7" id="KW-0472">Membrane</keyword>
<dbReference type="InterPro" id="IPR045316">
    <property type="entry name" value="Msc2-like"/>
</dbReference>
<evidence type="ECO:0000259" key="8">
    <source>
        <dbReference type="Pfam" id="PF01545"/>
    </source>
</evidence>
<evidence type="ECO:0000256" key="6">
    <source>
        <dbReference type="SAM" id="MobiDB-lite"/>
    </source>
</evidence>
<feature type="transmembrane region" description="Helical" evidence="7">
    <location>
        <begin position="213"/>
        <end position="234"/>
    </location>
</feature>
<dbReference type="PANTHER" id="PTHR45755">
    <property type="match status" value="1"/>
</dbReference>
<dbReference type="InterPro" id="IPR002395">
    <property type="entry name" value="Kininogen"/>
</dbReference>
<feature type="compositionally biased region" description="Basic residues" evidence="6">
    <location>
        <begin position="91"/>
        <end position="107"/>
    </location>
</feature>
<evidence type="ECO:0000313" key="10">
    <source>
        <dbReference type="Proteomes" id="UP000054350"/>
    </source>
</evidence>
<feature type="domain" description="Cation efflux protein transmembrane" evidence="8">
    <location>
        <begin position="187"/>
        <end position="386"/>
    </location>
</feature>
<keyword evidence="4 7" id="KW-1133">Transmembrane helix</keyword>
<evidence type="ECO:0000313" key="9">
    <source>
        <dbReference type="EMBL" id="KNE60661.1"/>
    </source>
</evidence>
<dbReference type="InterPro" id="IPR058533">
    <property type="entry name" value="Cation_efflux_TM"/>
</dbReference>